<feature type="domain" description="DUF4261" evidence="1">
    <location>
        <begin position="180"/>
        <end position="252"/>
    </location>
</feature>
<dbReference type="HOGENOM" id="CLU_065762_1_0_9"/>
<protein>
    <recommendedName>
        <fullName evidence="1">DUF4261 domain-containing protein</fullName>
    </recommendedName>
</protein>
<dbReference type="Proteomes" id="UP000006919">
    <property type="component" value="Chromosome"/>
</dbReference>
<dbReference type="KEGG" id="ral:Rumal_1535"/>
<evidence type="ECO:0000259" key="1">
    <source>
        <dbReference type="Pfam" id="PF14080"/>
    </source>
</evidence>
<dbReference type="RefSeq" id="WP_013498201.1">
    <property type="nucleotide sequence ID" value="NC_014833.1"/>
</dbReference>
<dbReference type="InterPro" id="IPR025357">
    <property type="entry name" value="DUF4261"/>
</dbReference>
<dbReference type="eggNOG" id="ENOG502ZA5G">
    <property type="taxonomic scope" value="Bacteria"/>
</dbReference>
<reference evidence="2 3" key="1">
    <citation type="journal article" date="2011" name="J. Bacteriol.">
        <title>Complete genome of the cellulolytic ruminal bacterium Ruminococcus albus 7.</title>
        <authorList>
            <person name="Suen G."/>
            <person name="Stevenson D.M."/>
            <person name="Bruce D.C."/>
            <person name="Chertkov O."/>
            <person name="Copeland A."/>
            <person name="Cheng J.F."/>
            <person name="Detter C."/>
            <person name="Detter J.C."/>
            <person name="Goodwin L.A."/>
            <person name="Han C.S."/>
            <person name="Hauser L.J."/>
            <person name="Ivanova N.N."/>
            <person name="Kyrpides N.C."/>
            <person name="Land M.L."/>
            <person name="Lapidus A."/>
            <person name="Lucas S."/>
            <person name="Ovchinnikova G."/>
            <person name="Pitluck S."/>
            <person name="Tapia R."/>
            <person name="Woyke T."/>
            <person name="Boyum J."/>
            <person name="Mead D."/>
            <person name="Weimer P.J."/>
        </authorList>
    </citation>
    <scope>NUCLEOTIDE SEQUENCE [LARGE SCALE GENOMIC DNA]</scope>
    <source>
        <strain evidence="3">ATCC 27210 / DSM 20455 / JCM 14654 / NCDO 2250 / 7</strain>
    </source>
</reference>
<sequence>MAENTGNNEKKEGNVLAGFVLYKDANMDWARFRKSLKEDWGIEAEGEDEVKDNAIVFHTEGMVVACSLMPNPVPNNEAEECAKNNILWKDGAAEVAKHQAHVMVAVMNKFDAMEQAILFAKIAYSLLKLDNAIGIYKNPTVYEKKFYIDFAETIKNGELPVPILLYTGMYLAKDGLCAFTQGMTFFGKNEMEIIDSKQQPDQVVGFMFSIEEYVLSEDVELKDGETIGFSEEQKLPISVGEGVSVKGITAKIGF</sequence>
<evidence type="ECO:0000313" key="3">
    <source>
        <dbReference type="Proteomes" id="UP000006919"/>
    </source>
</evidence>
<dbReference type="OrthoDB" id="4827574at2"/>
<dbReference type="Pfam" id="PF14080">
    <property type="entry name" value="DUF4261"/>
    <property type="match status" value="1"/>
</dbReference>
<gene>
    <name evidence="2" type="ordered locus">Rumal_1535</name>
</gene>
<proteinExistence type="predicted"/>
<organism evidence="2 3">
    <name type="scientific">Ruminococcus albus (strain ATCC 27210 / DSM 20455 / JCM 14654 / NCDO 2250 / 7)</name>
    <dbReference type="NCBI Taxonomy" id="697329"/>
    <lineage>
        <taxon>Bacteria</taxon>
        <taxon>Bacillati</taxon>
        <taxon>Bacillota</taxon>
        <taxon>Clostridia</taxon>
        <taxon>Eubacteriales</taxon>
        <taxon>Oscillospiraceae</taxon>
        <taxon>Ruminococcus</taxon>
    </lineage>
</organism>
<evidence type="ECO:0000313" key="2">
    <source>
        <dbReference type="EMBL" id="ADU22036.1"/>
    </source>
</evidence>
<dbReference type="AlphaFoldDB" id="E6UH44"/>
<dbReference type="STRING" id="697329.Rumal_1535"/>
<accession>E6UH44</accession>
<dbReference type="EMBL" id="CP002403">
    <property type="protein sequence ID" value="ADU22036.1"/>
    <property type="molecule type" value="Genomic_DNA"/>
</dbReference>
<name>E6UH44_RUMA7</name>